<protein>
    <submittedName>
        <fullName evidence="5">Uncharacterized protein</fullName>
    </submittedName>
</protein>
<evidence type="ECO:0000313" key="4">
    <source>
        <dbReference type="EMBL" id="PLW13841.1"/>
    </source>
</evidence>
<dbReference type="AlphaFoldDB" id="A0A2N5TUD2"/>
<dbReference type="OrthoDB" id="2496180at2759"/>
<feature type="compositionally biased region" description="Basic residues" evidence="1">
    <location>
        <begin position="489"/>
        <end position="499"/>
    </location>
</feature>
<proteinExistence type="predicted"/>
<reference evidence="6 7" key="1">
    <citation type="submission" date="2017-11" db="EMBL/GenBank/DDBJ databases">
        <title>De novo assembly and phasing of dikaryotic genomes from two isolates of Puccinia coronata f. sp. avenae, the causal agent of oat crown rust.</title>
        <authorList>
            <person name="Miller M.E."/>
            <person name="Zhang Y."/>
            <person name="Omidvar V."/>
            <person name="Sperschneider J."/>
            <person name="Schwessinger B."/>
            <person name="Raley C."/>
            <person name="Palmer J.M."/>
            <person name="Garnica D."/>
            <person name="Upadhyaya N."/>
            <person name="Rathjen J."/>
            <person name="Taylor J.M."/>
            <person name="Park R.F."/>
            <person name="Dodds P.N."/>
            <person name="Hirsch C.D."/>
            <person name="Kianian S.F."/>
            <person name="Figueroa M."/>
        </authorList>
    </citation>
    <scope>NUCLEOTIDE SEQUENCE [LARGE SCALE GENOMIC DNA]</scope>
    <source>
        <strain evidence="4">12NC29</strain>
        <strain evidence="5">12SD80</strain>
    </source>
</reference>
<gene>
    <name evidence="4" type="ORF">PCANC_16758</name>
    <name evidence="5" type="ORF">PCASD_16237</name>
    <name evidence="3" type="ORF">PCASD_24441</name>
</gene>
<dbReference type="EMBL" id="PGCJ01000937">
    <property type="protein sequence ID" value="PLW13841.1"/>
    <property type="molecule type" value="Genomic_DNA"/>
</dbReference>
<evidence type="ECO:0000313" key="6">
    <source>
        <dbReference type="Proteomes" id="UP000235388"/>
    </source>
</evidence>
<comment type="caution">
    <text evidence="5">The sequence shown here is derived from an EMBL/GenBank/DDBJ whole genome shotgun (WGS) entry which is preliminary data.</text>
</comment>
<evidence type="ECO:0000313" key="3">
    <source>
        <dbReference type="EMBL" id="PLW07372.1"/>
    </source>
</evidence>
<evidence type="ECO:0000256" key="2">
    <source>
        <dbReference type="SAM" id="SignalP"/>
    </source>
</evidence>
<keyword evidence="2" id="KW-0732">Signal</keyword>
<dbReference type="Proteomes" id="UP000235388">
    <property type="component" value="Unassembled WGS sequence"/>
</dbReference>
<feature type="signal peptide" evidence="2">
    <location>
        <begin position="1"/>
        <end position="25"/>
    </location>
</feature>
<name>A0A2N5TUD2_9BASI</name>
<feature type="chain" id="PRO_5015083782" evidence="2">
    <location>
        <begin position="26"/>
        <end position="499"/>
    </location>
</feature>
<keyword evidence="6" id="KW-1185">Reference proteome</keyword>
<dbReference type="EMBL" id="PGCI01000343">
    <property type="protein sequence ID" value="PLW29048.1"/>
    <property type="molecule type" value="Genomic_DNA"/>
</dbReference>
<evidence type="ECO:0000313" key="5">
    <source>
        <dbReference type="EMBL" id="PLW29048.1"/>
    </source>
</evidence>
<dbReference type="EMBL" id="PGCI01001136">
    <property type="protein sequence ID" value="PLW07372.1"/>
    <property type="molecule type" value="Genomic_DNA"/>
</dbReference>
<feature type="compositionally biased region" description="Polar residues" evidence="1">
    <location>
        <begin position="479"/>
        <end position="488"/>
    </location>
</feature>
<organism evidence="5 7">
    <name type="scientific">Puccinia coronata f. sp. avenae</name>
    <dbReference type="NCBI Taxonomy" id="200324"/>
    <lineage>
        <taxon>Eukaryota</taxon>
        <taxon>Fungi</taxon>
        <taxon>Dikarya</taxon>
        <taxon>Basidiomycota</taxon>
        <taxon>Pucciniomycotina</taxon>
        <taxon>Pucciniomycetes</taxon>
        <taxon>Pucciniales</taxon>
        <taxon>Pucciniaceae</taxon>
        <taxon>Puccinia</taxon>
    </lineage>
</organism>
<dbReference type="Proteomes" id="UP000235392">
    <property type="component" value="Unassembled WGS sequence"/>
</dbReference>
<sequence length="499" mass="57537">MINHLRLVAISIIAVLHTCFHNGSSRPQPGEKRTFMESWVPHSLEVPEWPQHNNDMPHQSNLESHWFPYAEILMSSPLHEYQSAVSSSHGLDLEHITNAYHHPSSSNTVSDHYFSLASHDEMWDPDWNPLSEHGPKFEKQTNHFKEMHHDQENHFAVSMLDLRFAWISLLLFPGFTKLGPLRHDDWGFRTIGNRAFNLQAIPALRDNAQTAEANLRVLLWEIDTRNKQFLLLFTPATGDGFMEILRNLPSYPDVKHENARLLEWVLRQLEPVPQLNDRRASGATSALSPFQTMLFEFLNTDWERPELTEDRWQPLLRESKEIAGKGGPLRNTATPAMASRTKVVMHALGSYYKSSNPTKFSELFEKDDYFVTNFLRMKNREHNGGSRKYQPEQLAKLKILPWPDTHQFDRDPEVARILKVFRQTARRNVEVESFVLVLPPSMPIPPSQLTPPPHAESLQFEAHVGAEQPFIHDGKKTSSEPNPEPMTNSKRHKAKLFES</sequence>
<feature type="region of interest" description="Disordered" evidence="1">
    <location>
        <begin position="464"/>
        <end position="499"/>
    </location>
</feature>
<accession>A0A2N5TUD2</accession>
<evidence type="ECO:0000313" key="7">
    <source>
        <dbReference type="Proteomes" id="UP000235392"/>
    </source>
</evidence>
<evidence type="ECO:0000256" key="1">
    <source>
        <dbReference type="SAM" id="MobiDB-lite"/>
    </source>
</evidence>